<dbReference type="AlphaFoldDB" id="A0A7R9HHK4"/>
<organism evidence="2">
    <name type="scientific">Timema monikensis</name>
    <dbReference type="NCBI Taxonomy" id="170555"/>
    <lineage>
        <taxon>Eukaryota</taxon>
        <taxon>Metazoa</taxon>
        <taxon>Ecdysozoa</taxon>
        <taxon>Arthropoda</taxon>
        <taxon>Hexapoda</taxon>
        <taxon>Insecta</taxon>
        <taxon>Pterygota</taxon>
        <taxon>Neoptera</taxon>
        <taxon>Polyneoptera</taxon>
        <taxon>Phasmatodea</taxon>
        <taxon>Timematodea</taxon>
        <taxon>Timematoidea</taxon>
        <taxon>Timematidae</taxon>
        <taxon>Timema</taxon>
    </lineage>
</organism>
<accession>A0A7R9HHK4</accession>
<evidence type="ECO:0000256" key="1">
    <source>
        <dbReference type="SAM" id="MobiDB-lite"/>
    </source>
</evidence>
<name>A0A7R9HHK4_9NEOP</name>
<evidence type="ECO:0000313" key="2">
    <source>
        <dbReference type="EMBL" id="CAD7423130.1"/>
    </source>
</evidence>
<sequence length="71" mass="8349">MMAMVSTSSDKVCSEAFVRADYYRQLSTLSWKVTHHQMRNIWLRPSSKDHMGVGRGTNKKRSNYSEYVQFE</sequence>
<feature type="region of interest" description="Disordered" evidence="1">
    <location>
        <begin position="49"/>
        <end position="71"/>
    </location>
</feature>
<dbReference type="EMBL" id="OB792645">
    <property type="protein sequence ID" value="CAD7423130.1"/>
    <property type="molecule type" value="Genomic_DNA"/>
</dbReference>
<reference evidence="2" key="1">
    <citation type="submission" date="2020-11" db="EMBL/GenBank/DDBJ databases">
        <authorList>
            <person name="Tran Van P."/>
        </authorList>
    </citation>
    <scope>NUCLEOTIDE SEQUENCE</scope>
</reference>
<protein>
    <submittedName>
        <fullName evidence="2">Uncharacterized protein</fullName>
    </submittedName>
</protein>
<gene>
    <name evidence="2" type="ORF">TMSB3V08_LOCUS125</name>
</gene>
<proteinExistence type="predicted"/>